<evidence type="ECO:0000256" key="8">
    <source>
        <dbReference type="ARBA" id="ARBA00022786"/>
    </source>
</evidence>
<dbReference type="Pfam" id="PF21362">
    <property type="entry name" value="Sina_RING"/>
    <property type="match status" value="1"/>
</dbReference>
<comment type="caution">
    <text evidence="13">The sequence shown here is derived from an EMBL/GenBank/DDBJ whole genome shotgun (WGS) entry which is preliminary data.</text>
</comment>
<dbReference type="EC" id="2.3.2.27" evidence="4"/>
<dbReference type="Gene3D" id="3.30.40.10">
    <property type="entry name" value="Zinc/RING finger domain, C3HC4 (zinc finger)"/>
    <property type="match status" value="1"/>
</dbReference>
<evidence type="ECO:0000313" key="13">
    <source>
        <dbReference type="EMBL" id="KAF8666191.1"/>
    </source>
</evidence>
<gene>
    <name evidence="13" type="ORF">HU200_053720</name>
</gene>
<dbReference type="Proteomes" id="UP000636709">
    <property type="component" value="Unassembled WGS sequence"/>
</dbReference>
<keyword evidence="8" id="KW-0833">Ubl conjugation pathway</keyword>
<evidence type="ECO:0000256" key="9">
    <source>
        <dbReference type="ARBA" id="ARBA00022833"/>
    </source>
</evidence>
<evidence type="ECO:0000256" key="5">
    <source>
        <dbReference type="ARBA" id="ARBA00022679"/>
    </source>
</evidence>
<dbReference type="InterPro" id="IPR049548">
    <property type="entry name" value="Sina-like_RING"/>
</dbReference>
<comment type="catalytic activity">
    <reaction evidence="1">
        <text>S-ubiquitinyl-[E2 ubiquitin-conjugating enzyme]-L-cysteine + [acceptor protein]-L-lysine = [E2 ubiquitin-conjugating enzyme]-L-cysteine + N(6)-ubiquitinyl-[acceptor protein]-L-lysine.</text>
        <dbReference type="EC" id="2.3.2.27"/>
    </reaction>
</comment>
<protein>
    <recommendedName>
        <fullName evidence="4">RING-type E3 ubiquitin transferase</fullName>
        <ecNumber evidence="4">2.3.2.27</ecNumber>
    </recommendedName>
</protein>
<evidence type="ECO:0000256" key="4">
    <source>
        <dbReference type="ARBA" id="ARBA00012483"/>
    </source>
</evidence>
<dbReference type="PROSITE" id="PS51081">
    <property type="entry name" value="ZF_SIAH"/>
    <property type="match status" value="1"/>
</dbReference>
<dbReference type="AlphaFoldDB" id="A0A835AMA5"/>
<name>A0A835AMA5_9POAL</name>
<keyword evidence="5" id="KW-0808">Transferase</keyword>
<dbReference type="PANTHER" id="PTHR10315">
    <property type="entry name" value="E3 UBIQUITIN PROTEIN LIGASE SIAH"/>
    <property type="match status" value="1"/>
</dbReference>
<keyword evidence="14" id="KW-1185">Reference proteome</keyword>
<evidence type="ECO:0000256" key="6">
    <source>
        <dbReference type="ARBA" id="ARBA00022723"/>
    </source>
</evidence>
<keyword evidence="7 10" id="KW-0863">Zinc-finger</keyword>
<dbReference type="GO" id="GO:0061630">
    <property type="term" value="F:ubiquitin protein ligase activity"/>
    <property type="evidence" value="ECO:0007669"/>
    <property type="project" value="UniProtKB-EC"/>
</dbReference>
<dbReference type="GO" id="GO:0005737">
    <property type="term" value="C:cytoplasm"/>
    <property type="evidence" value="ECO:0007669"/>
    <property type="project" value="TreeGrafter"/>
</dbReference>
<dbReference type="EMBL" id="JACEFO010002314">
    <property type="protein sequence ID" value="KAF8666191.1"/>
    <property type="molecule type" value="Genomic_DNA"/>
</dbReference>
<evidence type="ECO:0000256" key="7">
    <source>
        <dbReference type="ARBA" id="ARBA00022771"/>
    </source>
</evidence>
<dbReference type="SUPFAM" id="SSF49599">
    <property type="entry name" value="TRAF domain-like"/>
    <property type="match status" value="1"/>
</dbReference>
<dbReference type="CDD" id="cd16571">
    <property type="entry name" value="RING-HC_SIAHs"/>
    <property type="match status" value="1"/>
</dbReference>
<evidence type="ECO:0000313" key="14">
    <source>
        <dbReference type="Proteomes" id="UP000636709"/>
    </source>
</evidence>
<organism evidence="13 14">
    <name type="scientific">Digitaria exilis</name>
    <dbReference type="NCBI Taxonomy" id="1010633"/>
    <lineage>
        <taxon>Eukaryota</taxon>
        <taxon>Viridiplantae</taxon>
        <taxon>Streptophyta</taxon>
        <taxon>Embryophyta</taxon>
        <taxon>Tracheophyta</taxon>
        <taxon>Spermatophyta</taxon>
        <taxon>Magnoliopsida</taxon>
        <taxon>Liliopsida</taxon>
        <taxon>Poales</taxon>
        <taxon>Poaceae</taxon>
        <taxon>PACMAD clade</taxon>
        <taxon>Panicoideae</taxon>
        <taxon>Panicodae</taxon>
        <taxon>Paniceae</taxon>
        <taxon>Anthephorinae</taxon>
        <taxon>Digitaria</taxon>
    </lineage>
</organism>
<dbReference type="InterPro" id="IPR052088">
    <property type="entry name" value="E3_ubiquitin-ligase_SINA"/>
</dbReference>
<evidence type="ECO:0000256" key="3">
    <source>
        <dbReference type="ARBA" id="ARBA00009119"/>
    </source>
</evidence>
<evidence type="ECO:0000259" key="12">
    <source>
        <dbReference type="PROSITE" id="PS51081"/>
    </source>
</evidence>
<evidence type="ECO:0000256" key="2">
    <source>
        <dbReference type="ARBA" id="ARBA00004906"/>
    </source>
</evidence>
<feature type="domain" description="SIAH-type" evidence="12">
    <location>
        <begin position="99"/>
        <end position="158"/>
    </location>
</feature>
<reference evidence="13" key="1">
    <citation type="submission" date="2020-07" db="EMBL/GenBank/DDBJ databases">
        <title>Genome sequence and genetic diversity analysis of an under-domesticated orphan crop, white fonio (Digitaria exilis).</title>
        <authorList>
            <person name="Bennetzen J.L."/>
            <person name="Chen S."/>
            <person name="Ma X."/>
            <person name="Wang X."/>
            <person name="Yssel A.E.J."/>
            <person name="Chaluvadi S.R."/>
            <person name="Johnson M."/>
            <person name="Gangashetty P."/>
            <person name="Hamidou F."/>
            <person name="Sanogo M.D."/>
            <person name="Zwaenepoel A."/>
            <person name="Wallace J."/>
            <person name="Van De Peer Y."/>
            <person name="Van Deynze A."/>
        </authorList>
    </citation>
    <scope>NUCLEOTIDE SEQUENCE</scope>
    <source>
        <tissue evidence="13">Leaves</tissue>
    </source>
</reference>
<evidence type="ECO:0000256" key="11">
    <source>
        <dbReference type="SAM" id="MobiDB-lite"/>
    </source>
</evidence>
<evidence type="ECO:0000256" key="10">
    <source>
        <dbReference type="PROSITE-ProRule" id="PRU00455"/>
    </source>
</evidence>
<comment type="similarity">
    <text evidence="3">Belongs to the SINA (Seven in absentia) family.</text>
</comment>
<dbReference type="GO" id="GO:0008270">
    <property type="term" value="F:zinc ion binding"/>
    <property type="evidence" value="ECO:0007669"/>
    <property type="project" value="UniProtKB-KW"/>
</dbReference>
<evidence type="ECO:0000256" key="1">
    <source>
        <dbReference type="ARBA" id="ARBA00000900"/>
    </source>
</evidence>
<keyword evidence="9" id="KW-0862">Zinc</keyword>
<dbReference type="PANTHER" id="PTHR10315:SF96">
    <property type="entry name" value="SIAH-TYPE DOMAIN-CONTAINING PROTEIN"/>
    <property type="match status" value="1"/>
</dbReference>
<comment type="pathway">
    <text evidence="2">Protein modification; protein ubiquitination.</text>
</comment>
<accession>A0A835AMA5</accession>
<dbReference type="OrthoDB" id="689045at2759"/>
<dbReference type="InterPro" id="IPR013010">
    <property type="entry name" value="Znf_SIAH"/>
</dbReference>
<keyword evidence="6" id="KW-0479">Metal-binding</keyword>
<sequence>MPPPVQASPEANHDVTAALLPPPSRSGRRSSGGMLWRTDVLDCGVCFLPLKPPIFQCRVGHMVCSLCRDRLASMGRCHVCRAPTTFENRSHAMEVMVESFRVTCPHSALGCTYRPAYHDGERHARECPHAPLLRCPAGGCGFAATTAALVANVATVHGWPCTAEAAAGLSFAVDVHDGFNFIFTAVRGNAQYLILLDTATTMLGRAISVYLLAGDNTKCELELYYSCCKQIGLPGHYYQKARFQVACTDLSNGLPDRPNASFQFFVPKYDDGSNEVTFKVSAEIFIPTQEDKPTFG</sequence>
<proteinExistence type="inferred from homology"/>
<dbReference type="InterPro" id="IPR013083">
    <property type="entry name" value="Znf_RING/FYVE/PHD"/>
</dbReference>
<feature type="region of interest" description="Disordered" evidence="11">
    <location>
        <begin position="1"/>
        <end position="31"/>
    </location>
</feature>